<dbReference type="PANTHER" id="PTHR11108">
    <property type="entry name" value="FERROCHELATASE"/>
    <property type="match status" value="1"/>
</dbReference>
<organism evidence="5">
    <name type="scientific">mine drainage metagenome</name>
    <dbReference type="NCBI Taxonomy" id="410659"/>
    <lineage>
        <taxon>unclassified sequences</taxon>
        <taxon>metagenomes</taxon>
        <taxon>ecological metagenomes</taxon>
    </lineage>
</organism>
<dbReference type="InterPro" id="IPR033644">
    <property type="entry name" value="Ferrochelatase_C"/>
</dbReference>
<reference evidence="5" key="1">
    <citation type="submission" date="2013-08" db="EMBL/GenBank/DDBJ databases">
        <authorList>
            <person name="Mendez C."/>
            <person name="Richter M."/>
            <person name="Ferrer M."/>
            <person name="Sanchez J."/>
        </authorList>
    </citation>
    <scope>NUCLEOTIDE SEQUENCE</scope>
</reference>
<dbReference type="CDD" id="cd00419">
    <property type="entry name" value="Ferrochelatase_C"/>
    <property type="match status" value="1"/>
</dbReference>
<dbReference type="InterPro" id="IPR019772">
    <property type="entry name" value="Ferrochelatase_AS"/>
</dbReference>
<sequence>AVHTQGLSLDVAYVDSWSDVPALADAFAERAAASLATLAQDGFPDPYVLFTAHSLPRKILAEGDPYEKELLDTMEAIRARLPPIRSRLAYQSAGRTADPWLGPPFEQVIEDLGKEGEKAILIVPFGFVSDHLEILYDVDVEAKERAERLGVRLERTPSLNADPKF</sequence>
<reference evidence="5" key="2">
    <citation type="journal article" date="2014" name="ISME J.">
        <title>Microbial stratification in low pH oxic and suboxic macroscopic growths along an acid mine drainage.</title>
        <authorList>
            <person name="Mendez-Garcia C."/>
            <person name="Mesa V."/>
            <person name="Sprenger R.R."/>
            <person name="Richter M."/>
            <person name="Diez M.S."/>
            <person name="Solano J."/>
            <person name="Bargiela R."/>
            <person name="Golyshina O.V."/>
            <person name="Manteca A."/>
            <person name="Ramos J.L."/>
            <person name="Gallego J.R."/>
            <person name="Llorente I."/>
            <person name="Martins Dos Santos V.A."/>
            <person name="Jensen O.N."/>
            <person name="Pelaez A.I."/>
            <person name="Sanchez J."/>
            <person name="Ferrer M."/>
        </authorList>
    </citation>
    <scope>NUCLEOTIDE SEQUENCE</scope>
</reference>
<dbReference type="PANTHER" id="PTHR11108:SF1">
    <property type="entry name" value="FERROCHELATASE, MITOCHONDRIAL"/>
    <property type="match status" value="1"/>
</dbReference>
<keyword evidence="3" id="KW-0456">Lyase</keyword>
<dbReference type="Pfam" id="PF00762">
    <property type="entry name" value="Ferrochelatase"/>
    <property type="match status" value="1"/>
</dbReference>
<evidence type="ECO:0000256" key="2">
    <source>
        <dbReference type="ARBA" id="ARBA00023133"/>
    </source>
</evidence>
<comment type="caution">
    <text evidence="5">The sequence shown here is derived from an EMBL/GenBank/DDBJ whole genome shotgun (WGS) entry which is preliminary data.</text>
</comment>
<dbReference type="AlphaFoldDB" id="T1APB9"/>
<dbReference type="GO" id="GO:0006783">
    <property type="term" value="P:heme biosynthetic process"/>
    <property type="evidence" value="ECO:0007669"/>
    <property type="project" value="UniProtKB-KW"/>
</dbReference>
<keyword evidence="1" id="KW-0408">Iron</keyword>
<evidence type="ECO:0000256" key="4">
    <source>
        <dbReference type="ARBA" id="ARBA00023244"/>
    </source>
</evidence>
<feature type="non-terminal residue" evidence="5">
    <location>
        <position position="1"/>
    </location>
</feature>
<dbReference type="PROSITE" id="PS00534">
    <property type="entry name" value="FERROCHELATASE"/>
    <property type="match status" value="1"/>
</dbReference>
<accession>T1APB9</accession>
<keyword evidence="4" id="KW-0627">Porphyrin biosynthesis</keyword>
<dbReference type="SUPFAM" id="SSF53800">
    <property type="entry name" value="Chelatase"/>
    <property type="match status" value="1"/>
</dbReference>
<evidence type="ECO:0000313" key="5">
    <source>
        <dbReference type="EMBL" id="EQD59202.1"/>
    </source>
</evidence>
<evidence type="ECO:0000256" key="1">
    <source>
        <dbReference type="ARBA" id="ARBA00023004"/>
    </source>
</evidence>
<proteinExistence type="predicted"/>
<protein>
    <submittedName>
        <fullName evidence="5">Ferrochelatase</fullName>
    </submittedName>
</protein>
<gene>
    <name evidence="5" type="ORF">B1A_10519</name>
</gene>
<evidence type="ECO:0000256" key="3">
    <source>
        <dbReference type="ARBA" id="ARBA00023239"/>
    </source>
</evidence>
<keyword evidence="2" id="KW-0350">Heme biosynthesis</keyword>
<name>T1APB9_9ZZZZ</name>
<dbReference type="InterPro" id="IPR001015">
    <property type="entry name" value="Ferrochelatase"/>
</dbReference>
<feature type="non-terminal residue" evidence="5">
    <location>
        <position position="165"/>
    </location>
</feature>
<dbReference type="GO" id="GO:0004325">
    <property type="term" value="F:ferrochelatase activity"/>
    <property type="evidence" value="ECO:0007669"/>
    <property type="project" value="InterPro"/>
</dbReference>
<dbReference type="EMBL" id="AUZX01007494">
    <property type="protein sequence ID" value="EQD59202.1"/>
    <property type="molecule type" value="Genomic_DNA"/>
</dbReference>
<dbReference type="Gene3D" id="3.40.50.1400">
    <property type="match status" value="2"/>
</dbReference>